<dbReference type="HOGENOM" id="CLU_066192_17_5_9"/>
<sequence>MIGERIKEIRLRKHYSITRLAEEAQISKSYLSQIEKGANTNPSLQMLYKIAASLGTTIDYLIDEKTDGVTNKESAPYITEEWLSLLNQAIRQGMTKEDFLEFHNYLQFKKNLQTWKDSRF</sequence>
<keyword evidence="1" id="KW-0238">DNA-binding</keyword>
<dbReference type="RefSeq" id="WP_013082105.1">
    <property type="nucleotide sequence ID" value="NC_014103.1"/>
</dbReference>
<evidence type="ECO:0000313" key="5">
    <source>
        <dbReference type="Proteomes" id="UP000002365"/>
    </source>
</evidence>
<feature type="domain" description="Sin" evidence="3">
    <location>
        <begin position="69"/>
        <end position="107"/>
    </location>
</feature>
<dbReference type="SUPFAM" id="SSF47406">
    <property type="entry name" value="SinR repressor dimerisation domain-like"/>
    <property type="match status" value="1"/>
</dbReference>
<dbReference type="PATRIC" id="fig|592022.4.peg.1028"/>
<dbReference type="InterPro" id="IPR010982">
    <property type="entry name" value="Lambda_DNA-bd_dom_sf"/>
</dbReference>
<organism evidence="4 5">
    <name type="scientific">Priestia megaterium (strain DSM 319 / IMG 1521)</name>
    <name type="common">Bacillus megaterium</name>
    <dbReference type="NCBI Taxonomy" id="592022"/>
    <lineage>
        <taxon>Bacteria</taxon>
        <taxon>Bacillati</taxon>
        <taxon>Bacillota</taxon>
        <taxon>Bacilli</taxon>
        <taxon>Bacillales</taxon>
        <taxon>Bacillaceae</taxon>
        <taxon>Priestia</taxon>
    </lineage>
</organism>
<gene>
    <name evidence="4" type="ordered locus">BMD_1108</name>
</gene>
<dbReference type="InterPro" id="IPR001387">
    <property type="entry name" value="Cro/C1-type_HTH"/>
</dbReference>
<dbReference type="SMART" id="SM00530">
    <property type="entry name" value="HTH_XRE"/>
    <property type="match status" value="1"/>
</dbReference>
<dbReference type="PROSITE" id="PS51500">
    <property type="entry name" value="SIN"/>
    <property type="match status" value="1"/>
</dbReference>
<dbReference type="InterPro" id="IPR010981">
    <property type="entry name" value="SinR/SinI_dimer_dom"/>
</dbReference>
<dbReference type="GO" id="GO:0003677">
    <property type="term" value="F:DNA binding"/>
    <property type="evidence" value="ECO:0007669"/>
    <property type="project" value="UniProtKB-KW"/>
</dbReference>
<dbReference type="AlphaFoldDB" id="D5DBI7"/>
<dbReference type="CDD" id="cd00093">
    <property type="entry name" value="HTH_XRE"/>
    <property type="match status" value="1"/>
</dbReference>
<name>D5DBI7_PRIM3</name>
<dbReference type="InterPro" id="IPR036281">
    <property type="entry name" value="SinR/SinI_dimer_dom_sf"/>
</dbReference>
<evidence type="ECO:0000259" key="3">
    <source>
        <dbReference type="PROSITE" id="PS51500"/>
    </source>
</evidence>
<dbReference type="InterPro" id="IPR050807">
    <property type="entry name" value="TransReg_Diox_bact_type"/>
</dbReference>
<dbReference type="GO" id="GO:0005829">
    <property type="term" value="C:cytosol"/>
    <property type="evidence" value="ECO:0007669"/>
    <property type="project" value="TreeGrafter"/>
</dbReference>
<evidence type="ECO:0000313" key="4">
    <source>
        <dbReference type="EMBL" id="ADF37969.1"/>
    </source>
</evidence>
<dbReference type="Proteomes" id="UP000002365">
    <property type="component" value="Chromosome"/>
</dbReference>
<evidence type="ECO:0000256" key="1">
    <source>
        <dbReference type="ARBA" id="ARBA00023125"/>
    </source>
</evidence>
<protein>
    <submittedName>
        <fullName evidence="4">HTH-type transcriptional regulator sinR</fullName>
    </submittedName>
</protein>
<dbReference type="KEGG" id="bmd:BMD_1108"/>
<evidence type="ECO:0000259" key="2">
    <source>
        <dbReference type="PROSITE" id="PS50943"/>
    </source>
</evidence>
<accession>D5DBI7</accession>
<dbReference type="Gene3D" id="1.10.260.40">
    <property type="entry name" value="lambda repressor-like DNA-binding domains"/>
    <property type="match status" value="1"/>
</dbReference>
<dbReference type="EMBL" id="CP001982">
    <property type="protein sequence ID" value="ADF37969.1"/>
    <property type="molecule type" value="Genomic_DNA"/>
</dbReference>
<dbReference type="Pfam" id="PF01381">
    <property type="entry name" value="HTH_3"/>
    <property type="match status" value="1"/>
</dbReference>
<proteinExistence type="predicted"/>
<dbReference type="GO" id="GO:0003700">
    <property type="term" value="F:DNA-binding transcription factor activity"/>
    <property type="evidence" value="ECO:0007669"/>
    <property type="project" value="TreeGrafter"/>
</dbReference>
<reference evidence="4 5" key="1">
    <citation type="journal article" date="2011" name="J. Bacteriol.">
        <title>Genome sequences of the biotechnologically important Bacillus megaterium strains QM B1551 and DSM319.</title>
        <authorList>
            <person name="Eppinger M."/>
            <person name="Bunk B."/>
            <person name="Johns M.A."/>
            <person name="Edirisinghe J.N."/>
            <person name="Kutumbaka K.K."/>
            <person name="Koenig S.S."/>
            <person name="Huot Creasy H."/>
            <person name="Rosovitz M.J."/>
            <person name="Riley D.R."/>
            <person name="Daugherty S."/>
            <person name="Martin M."/>
            <person name="Elbourne L.D."/>
            <person name="Paulsen I."/>
            <person name="Biedendieck R."/>
            <person name="Braun C."/>
            <person name="Grayburn S."/>
            <person name="Dhingra S."/>
            <person name="Lukyanchuk V."/>
            <person name="Ball B."/>
            <person name="Ul-Qamar R."/>
            <person name="Seibel J."/>
            <person name="Bremer E."/>
            <person name="Jahn D."/>
            <person name="Ravel J."/>
            <person name="Vary P.S."/>
        </authorList>
    </citation>
    <scope>NUCLEOTIDE SEQUENCE [LARGE SCALE GENOMIC DNA]</scope>
    <source>
        <strain evidence="5">DSM 319 / IMG 1521</strain>
    </source>
</reference>
<dbReference type="SUPFAM" id="SSF47413">
    <property type="entry name" value="lambda repressor-like DNA-binding domains"/>
    <property type="match status" value="1"/>
</dbReference>
<dbReference type="PANTHER" id="PTHR46797">
    <property type="entry name" value="HTH-TYPE TRANSCRIPTIONAL REGULATOR"/>
    <property type="match status" value="1"/>
</dbReference>
<feature type="domain" description="HTH cro/C1-type" evidence="2">
    <location>
        <begin position="6"/>
        <end position="61"/>
    </location>
</feature>
<dbReference type="GO" id="GO:0046983">
    <property type="term" value="F:protein dimerization activity"/>
    <property type="evidence" value="ECO:0007669"/>
    <property type="project" value="InterPro"/>
</dbReference>
<dbReference type="PROSITE" id="PS50943">
    <property type="entry name" value="HTH_CROC1"/>
    <property type="match status" value="1"/>
</dbReference>
<dbReference type="PANTHER" id="PTHR46797:SF1">
    <property type="entry name" value="METHYLPHOSPHONATE SYNTHASE"/>
    <property type="match status" value="1"/>
</dbReference>